<reference evidence="1 2" key="1">
    <citation type="submission" date="2016-06" db="EMBL/GenBank/DDBJ databases">
        <authorList>
            <person name="Kjaerup R.B."/>
            <person name="Dalgaard T.S."/>
            <person name="Juul-Madsen H.R."/>
        </authorList>
    </citation>
    <scope>NUCLEOTIDE SEQUENCE [LARGE SCALE GENOMIC DNA]</scope>
    <source>
        <strain evidence="1 2">DSM 43904</strain>
    </source>
</reference>
<evidence type="ECO:0000313" key="1">
    <source>
        <dbReference type="EMBL" id="SCG75564.1"/>
    </source>
</evidence>
<gene>
    <name evidence="1" type="ORF">GA0070609_5139</name>
</gene>
<sequence>MLESNSAYGLDDAALGRLREDWTARWRSQVAVSERE</sequence>
<dbReference type="AlphaFoldDB" id="A0A1C5JY96"/>
<name>A0A1C5JY96_9ACTN</name>
<evidence type="ECO:0000313" key="2">
    <source>
        <dbReference type="Proteomes" id="UP000198217"/>
    </source>
</evidence>
<proteinExistence type="predicted"/>
<organism evidence="1 2">
    <name type="scientific">Micromonospora echinaurantiaca</name>
    <dbReference type="NCBI Taxonomy" id="47857"/>
    <lineage>
        <taxon>Bacteria</taxon>
        <taxon>Bacillati</taxon>
        <taxon>Actinomycetota</taxon>
        <taxon>Actinomycetes</taxon>
        <taxon>Micromonosporales</taxon>
        <taxon>Micromonosporaceae</taxon>
        <taxon>Micromonospora</taxon>
    </lineage>
</organism>
<dbReference type="EMBL" id="LT607750">
    <property type="protein sequence ID" value="SCG75564.1"/>
    <property type="molecule type" value="Genomic_DNA"/>
</dbReference>
<protein>
    <submittedName>
        <fullName evidence="1">Uncharacterized protein</fullName>
    </submittedName>
</protein>
<dbReference type="Proteomes" id="UP000198217">
    <property type="component" value="Chromosome I"/>
</dbReference>
<accession>A0A1C5JY96</accession>
<keyword evidence="2" id="KW-1185">Reference proteome</keyword>